<dbReference type="EMBL" id="BAABME010001094">
    <property type="protein sequence ID" value="GAA0147526.1"/>
    <property type="molecule type" value="Genomic_DNA"/>
</dbReference>
<sequence>MLGGLYGDLPPPSSAVEDSTTTSTTTSATANVWSSSVKMAPPTLRKPFPPPQARLQPKPKPQAQPSFKPISASPNNNNKTMSFESVGLTSSVTEEYDPARPNDYEEYCRERKRKQIEAEAMKREEERQRRERERDERESREIERDLNISGEEAWRRRAAMSGGGDRVAPPQREAEEVGGMTAAQRMMAKMGWKAGQGLGKMEQGITTPLMVKKTDKRAGNIVNESAEKEKKVKGVQFNMAPTRVVLLRNMVGPGEVDDELEGEVAEECTKFGTVTRVLIFEITEPNFPHEEAVRIFVQFERPEQATKALIELEGRFFGGRIVRAGFYEEEKFNKNELAPAPGEIPGFS</sequence>
<comment type="caution">
    <text evidence="10">The sequence shown here is derived from an EMBL/GenBank/DDBJ whole genome shotgun (WGS) entry which is preliminary data.</text>
</comment>
<dbReference type="CDD" id="cd12647">
    <property type="entry name" value="RRM_UHM_SPF45"/>
    <property type="match status" value="1"/>
</dbReference>
<evidence type="ECO:0000259" key="8">
    <source>
        <dbReference type="PROSITE" id="PS50102"/>
    </source>
</evidence>
<keyword evidence="3 6" id="KW-0694">RNA-binding</keyword>
<evidence type="ECO:0000259" key="9">
    <source>
        <dbReference type="PROSITE" id="PS50174"/>
    </source>
</evidence>
<feature type="compositionally biased region" description="Pro residues" evidence="7">
    <location>
        <begin position="47"/>
        <end position="62"/>
    </location>
</feature>
<dbReference type="SMART" id="SM00443">
    <property type="entry name" value="G_patch"/>
    <property type="match status" value="1"/>
</dbReference>
<organism evidence="10 11">
    <name type="scientific">Lithospermum erythrorhizon</name>
    <name type="common">Purple gromwell</name>
    <name type="synonym">Lithospermum officinale var. erythrorhizon</name>
    <dbReference type="NCBI Taxonomy" id="34254"/>
    <lineage>
        <taxon>Eukaryota</taxon>
        <taxon>Viridiplantae</taxon>
        <taxon>Streptophyta</taxon>
        <taxon>Embryophyta</taxon>
        <taxon>Tracheophyta</taxon>
        <taxon>Spermatophyta</taxon>
        <taxon>Magnoliopsida</taxon>
        <taxon>eudicotyledons</taxon>
        <taxon>Gunneridae</taxon>
        <taxon>Pentapetalae</taxon>
        <taxon>asterids</taxon>
        <taxon>lamiids</taxon>
        <taxon>Boraginales</taxon>
        <taxon>Boraginaceae</taxon>
        <taxon>Boraginoideae</taxon>
        <taxon>Lithospermeae</taxon>
        <taxon>Lithospermum</taxon>
    </lineage>
</organism>
<dbReference type="GO" id="GO:0071011">
    <property type="term" value="C:precatalytic spliceosome"/>
    <property type="evidence" value="ECO:0007669"/>
    <property type="project" value="TreeGrafter"/>
</dbReference>
<reference evidence="10 11" key="1">
    <citation type="submission" date="2024-01" db="EMBL/GenBank/DDBJ databases">
        <title>The complete chloroplast genome sequence of Lithospermum erythrorhizon: insights into the phylogenetic relationship among Boraginaceae species and the maternal lineages of purple gromwells.</title>
        <authorList>
            <person name="Okada T."/>
            <person name="Watanabe K."/>
        </authorList>
    </citation>
    <scope>NUCLEOTIDE SEQUENCE [LARGE SCALE GENOMIC DNA]</scope>
</reference>
<dbReference type="InterPro" id="IPR040052">
    <property type="entry name" value="RBM17"/>
</dbReference>
<dbReference type="PROSITE" id="PS50102">
    <property type="entry name" value="RRM"/>
    <property type="match status" value="1"/>
</dbReference>
<dbReference type="PANTHER" id="PTHR13288">
    <property type="entry name" value="SPLICING FACTOR 45 SPF45"/>
    <property type="match status" value="1"/>
</dbReference>
<dbReference type="InterPro" id="IPR012677">
    <property type="entry name" value="Nucleotide-bd_a/b_plait_sf"/>
</dbReference>
<feature type="domain" description="G-patch" evidence="9">
    <location>
        <begin position="179"/>
        <end position="219"/>
    </location>
</feature>
<evidence type="ECO:0000256" key="4">
    <source>
        <dbReference type="ARBA" id="ARBA00023187"/>
    </source>
</evidence>
<dbReference type="FunFam" id="3.30.70.330:FF:000079">
    <property type="entry name" value="Putative splicing factor 45"/>
    <property type="match status" value="1"/>
</dbReference>
<evidence type="ECO:0000256" key="6">
    <source>
        <dbReference type="PIRNR" id="PIRNR031066"/>
    </source>
</evidence>
<dbReference type="InterPro" id="IPR034653">
    <property type="entry name" value="SPF45_RRM"/>
</dbReference>
<keyword evidence="2 6" id="KW-0507">mRNA processing</keyword>
<keyword evidence="4 6" id="KW-0508">mRNA splicing</keyword>
<dbReference type="PANTHER" id="PTHR13288:SF8">
    <property type="entry name" value="SPLICING FACTOR 45"/>
    <property type="match status" value="1"/>
</dbReference>
<feature type="domain" description="RRM" evidence="8">
    <location>
        <begin position="243"/>
        <end position="329"/>
    </location>
</feature>
<dbReference type="GO" id="GO:0003723">
    <property type="term" value="F:RNA binding"/>
    <property type="evidence" value="ECO:0007669"/>
    <property type="project" value="UniProtKB-UniRule"/>
</dbReference>
<evidence type="ECO:0000313" key="11">
    <source>
        <dbReference type="Proteomes" id="UP001454036"/>
    </source>
</evidence>
<evidence type="ECO:0000256" key="2">
    <source>
        <dbReference type="ARBA" id="ARBA00022664"/>
    </source>
</evidence>
<dbReference type="GO" id="GO:0043484">
    <property type="term" value="P:regulation of RNA splicing"/>
    <property type="evidence" value="ECO:0007669"/>
    <property type="project" value="UniProtKB-UniRule"/>
</dbReference>
<dbReference type="PROSITE" id="PS50174">
    <property type="entry name" value="G_PATCH"/>
    <property type="match status" value="1"/>
</dbReference>
<dbReference type="Pfam" id="PF01585">
    <property type="entry name" value="G-patch"/>
    <property type="match status" value="1"/>
</dbReference>
<dbReference type="AlphaFoldDB" id="A0AAV3P856"/>
<dbReference type="SMART" id="SM00361">
    <property type="entry name" value="RRM_1"/>
    <property type="match status" value="1"/>
</dbReference>
<feature type="compositionally biased region" description="Low complexity" evidence="7">
    <location>
        <begin position="14"/>
        <end position="37"/>
    </location>
</feature>
<dbReference type="PIRSF" id="PIRSF031066">
    <property type="entry name" value="Splicing_factor_SPF45"/>
    <property type="match status" value="1"/>
</dbReference>
<evidence type="ECO:0000256" key="5">
    <source>
        <dbReference type="ARBA" id="ARBA00023242"/>
    </source>
</evidence>
<comment type="subcellular location">
    <subcellularLocation>
        <location evidence="1">Nucleus</location>
    </subcellularLocation>
</comment>
<evidence type="ECO:0000256" key="7">
    <source>
        <dbReference type="SAM" id="MobiDB-lite"/>
    </source>
</evidence>
<dbReference type="Proteomes" id="UP001454036">
    <property type="component" value="Unassembled WGS sequence"/>
</dbReference>
<evidence type="ECO:0000256" key="3">
    <source>
        <dbReference type="ARBA" id="ARBA00022884"/>
    </source>
</evidence>
<accession>A0AAV3P856</accession>
<feature type="region of interest" description="Disordered" evidence="7">
    <location>
        <begin position="1"/>
        <end position="143"/>
    </location>
</feature>
<dbReference type="InterPro" id="IPR035979">
    <property type="entry name" value="RBD_domain_sf"/>
</dbReference>
<gene>
    <name evidence="10" type="ORF">LIER_07205</name>
</gene>
<dbReference type="InterPro" id="IPR000467">
    <property type="entry name" value="G_patch_dom"/>
</dbReference>
<keyword evidence="11" id="KW-1185">Reference proteome</keyword>
<keyword evidence="5" id="KW-0539">Nucleus</keyword>
<protein>
    <submittedName>
        <fullName evidence="10">RNA splicing factor</fullName>
    </submittedName>
</protein>
<feature type="compositionally biased region" description="Polar residues" evidence="7">
    <location>
        <begin position="72"/>
        <end position="93"/>
    </location>
</feature>
<evidence type="ECO:0000313" key="10">
    <source>
        <dbReference type="EMBL" id="GAA0147526.1"/>
    </source>
</evidence>
<dbReference type="SUPFAM" id="SSF54928">
    <property type="entry name" value="RNA-binding domain, RBD"/>
    <property type="match status" value="1"/>
</dbReference>
<dbReference type="GO" id="GO:0009507">
    <property type="term" value="C:chloroplast"/>
    <property type="evidence" value="ECO:0007669"/>
    <property type="project" value="UniProtKB-UniRule"/>
</dbReference>
<dbReference type="Gene3D" id="3.30.70.330">
    <property type="match status" value="1"/>
</dbReference>
<name>A0AAV3P856_LITER</name>
<dbReference type="InterPro" id="IPR000504">
    <property type="entry name" value="RRM_dom"/>
</dbReference>
<feature type="compositionally biased region" description="Basic and acidic residues" evidence="7">
    <location>
        <begin position="97"/>
        <end position="143"/>
    </location>
</feature>
<proteinExistence type="predicted"/>
<dbReference type="GO" id="GO:0045292">
    <property type="term" value="P:mRNA cis splicing, via spliceosome"/>
    <property type="evidence" value="ECO:0007669"/>
    <property type="project" value="UniProtKB-UniRule"/>
</dbReference>
<evidence type="ECO:0000256" key="1">
    <source>
        <dbReference type="ARBA" id="ARBA00004123"/>
    </source>
</evidence>
<dbReference type="InterPro" id="IPR003954">
    <property type="entry name" value="RRM_euk-type"/>
</dbReference>